<dbReference type="Proteomes" id="UP000203464">
    <property type="component" value="Unassembled WGS sequence"/>
</dbReference>
<evidence type="ECO:0000313" key="3">
    <source>
        <dbReference type="Proteomes" id="UP000203464"/>
    </source>
</evidence>
<evidence type="ECO:0000313" key="2">
    <source>
        <dbReference type="EMBL" id="SMX44293.1"/>
    </source>
</evidence>
<organism evidence="2 3">
    <name type="scientific">Octadecabacter ascidiaceicola</name>
    <dbReference type="NCBI Taxonomy" id="1655543"/>
    <lineage>
        <taxon>Bacteria</taxon>
        <taxon>Pseudomonadati</taxon>
        <taxon>Pseudomonadota</taxon>
        <taxon>Alphaproteobacteria</taxon>
        <taxon>Rhodobacterales</taxon>
        <taxon>Roseobacteraceae</taxon>
        <taxon>Octadecabacter</taxon>
    </lineage>
</organism>
<evidence type="ECO:0000256" key="1">
    <source>
        <dbReference type="SAM" id="SignalP"/>
    </source>
</evidence>
<evidence type="ECO:0008006" key="4">
    <source>
        <dbReference type="Google" id="ProtNLM"/>
    </source>
</evidence>
<sequence length="161" mass="17315">MKCTFLVASVFTAIATTASAFWDVQNSGEDVFGNVNVTVTSIGDNGNLMRFECGSSSEPFLAFLLRDSSGEIPEIPATFVHVDQENDRHVSGATLGSWNDQYVAVKVTDTETLVRLAEHMTVATSSISVGITIPFTDHQVADTFSSRGSTNAGQTVKEHCF</sequence>
<feature type="signal peptide" evidence="1">
    <location>
        <begin position="1"/>
        <end position="20"/>
    </location>
</feature>
<proteinExistence type="predicted"/>
<accession>A0A238KN97</accession>
<reference evidence="3" key="1">
    <citation type="submission" date="2017-05" db="EMBL/GenBank/DDBJ databases">
        <authorList>
            <person name="Rodrigo-Torres L."/>
            <person name="Arahal R. D."/>
            <person name="Lucena T."/>
        </authorList>
    </citation>
    <scope>NUCLEOTIDE SEQUENCE [LARGE SCALE GENOMIC DNA]</scope>
    <source>
        <strain evidence="3">CECT 8868</strain>
    </source>
</reference>
<protein>
    <recommendedName>
        <fullName evidence="4">Invasion associated locus B (IalB) protein</fullName>
    </recommendedName>
</protein>
<dbReference type="EMBL" id="FXYD01000006">
    <property type="protein sequence ID" value="SMX44293.1"/>
    <property type="molecule type" value="Genomic_DNA"/>
</dbReference>
<dbReference type="AlphaFoldDB" id="A0A238KN97"/>
<name>A0A238KN97_9RHOB</name>
<keyword evidence="3" id="KW-1185">Reference proteome</keyword>
<feature type="chain" id="PRO_5012805431" description="Invasion associated locus B (IalB) protein" evidence="1">
    <location>
        <begin position="21"/>
        <end position="161"/>
    </location>
</feature>
<gene>
    <name evidence="2" type="ORF">OCA8868_03111</name>
</gene>
<dbReference type="RefSeq" id="WP_143849658.1">
    <property type="nucleotide sequence ID" value="NZ_FXYD01000006.1"/>
</dbReference>
<keyword evidence="1" id="KW-0732">Signal</keyword>